<dbReference type="PROSITE" id="PS50005">
    <property type="entry name" value="TPR"/>
    <property type="match status" value="1"/>
</dbReference>
<evidence type="ECO:0000259" key="3">
    <source>
        <dbReference type="PROSITE" id="PS50110"/>
    </source>
</evidence>
<protein>
    <submittedName>
        <fullName evidence="4">Response regulator</fullName>
    </submittedName>
</protein>
<dbReference type="Gene3D" id="3.40.50.2300">
    <property type="match status" value="1"/>
</dbReference>
<evidence type="ECO:0000256" key="2">
    <source>
        <dbReference type="PROSITE-ProRule" id="PRU00339"/>
    </source>
</evidence>
<dbReference type="GO" id="GO:0000160">
    <property type="term" value="P:phosphorelay signal transduction system"/>
    <property type="evidence" value="ECO:0007669"/>
    <property type="project" value="InterPro"/>
</dbReference>
<dbReference type="SUPFAM" id="SSF48452">
    <property type="entry name" value="TPR-like"/>
    <property type="match status" value="1"/>
</dbReference>
<dbReference type="EMBL" id="WOCD01000003">
    <property type="protein sequence ID" value="MUH72170.1"/>
    <property type="molecule type" value="Genomic_DNA"/>
</dbReference>
<evidence type="ECO:0000313" key="5">
    <source>
        <dbReference type="Proteomes" id="UP000439994"/>
    </source>
</evidence>
<dbReference type="InterPro" id="IPR001789">
    <property type="entry name" value="Sig_transdc_resp-reg_receiver"/>
</dbReference>
<dbReference type="InterPro" id="IPR011006">
    <property type="entry name" value="CheY-like_superfamily"/>
</dbReference>
<dbReference type="PROSITE" id="PS50110">
    <property type="entry name" value="RESPONSE_REGULATORY"/>
    <property type="match status" value="1"/>
</dbReference>
<keyword evidence="5" id="KW-1185">Reference proteome</keyword>
<dbReference type="SUPFAM" id="SSF52172">
    <property type="entry name" value="CheY-like"/>
    <property type="match status" value="1"/>
</dbReference>
<feature type="domain" description="Response regulatory" evidence="3">
    <location>
        <begin position="15"/>
        <end position="134"/>
    </location>
</feature>
<dbReference type="Proteomes" id="UP000439994">
    <property type="component" value="Unassembled WGS sequence"/>
</dbReference>
<feature type="repeat" description="TPR" evidence="2">
    <location>
        <begin position="454"/>
        <end position="487"/>
    </location>
</feature>
<reference evidence="4 5" key="1">
    <citation type="submission" date="2019-11" db="EMBL/GenBank/DDBJ databases">
        <title>P. haliotis isolates from Z. marina roots.</title>
        <authorList>
            <person name="Cohen M."/>
            <person name="Jospin G."/>
            <person name="Eisen J.A."/>
            <person name="Coil D.A."/>
        </authorList>
    </citation>
    <scope>NUCLEOTIDE SEQUENCE [LARGE SCALE GENOMIC DNA]</scope>
    <source>
        <strain evidence="4 5">UCD-MCMsp1aY</strain>
    </source>
</reference>
<dbReference type="RefSeq" id="WP_155695368.1">
    <property type="nucleotide sequence ID" value="NZ_WOCD01000003.1"/>
</dbReference>
<evidence type="ECO:0000256" key="1">
    <source>
        <dbReference type="PROSITE-ProRule" id="PRU00169"/>
    </source>
</evidence>
<proteinExistence type="predicted"/>
<sequence length="547" mass="62511">MQTLGMDELNSPNLSALVVEQQSLAQSHIKYSLQHLGLERIDFVDRAHLAIEALQKRQYQIILCAYQLNKGSDGFQLFEKMSKQGLIPASTTFIFMSSENDISLSQSVIELEPDDFLLKPFTSKELEVRINRVLSKKIALQPIFNCIEMGDVTGAIDLVDKQISDNEHPNWLSYLVKLKGNILKKTKDWSRIEAFYLSVLKIKYFSWAQLGLVESYIHLGKYAEAKRILEDLLENPATKLQALDLLSSIHEQNKEFEQALSHLKTACILSPRNIERQQHLVDIARITQDFESQYTASGSIVKHLRHSMYEVPSLYLNAIRANIDYGLTTFNDTEMQRLAQQSQHILDNLKRKFPKVPLDEQIDVATARIHYLKNESDKAKHLLKLKTDKSKDYIVEDLEDALDYAKALHEVGFHNDSINVFEEIAKQAERSTNHLFSLYISAEKQLRKEVRDSPKVINNNAVSFYTRGKLNEALNAFKTAFRIMPKSPAIALNLLQTVAESQFLDFTSKEVQSLVEQCKSTINASTLSDEQSVRFAKIQSSLLEERV</sequence>
<comment type="caution">
    <text evidence="1">Lacks conserved residue(s) required for the propagation of feature annotation.</text>
</comment>
<dbReference type="PANTHER" id="PTHR43228">
    <property type="entry name" value="TWO-COMPONENT RESPONSE REGULATOR"/>
    <property type="match status" value="1"/>
</dbReference>
<accession>A0A6N8FAZ5</accession>
<name>A0A6N8FAZ5_9GAMM</name>
<organism evidence="4 5">
    <name type="scientific">Psychrosphaera haliotis</name>
    <dbReference type="NCBI Taxonomy" id="555083"/>
    <lineage>
        <taxon>Bacteria</taxon>
        <taxon>Pseudomonadati</taxon>
        <taxon>Pseudomonadota</taxon>
        <taxon>Gammaproteobacteria</taxon>
        <taxon>Alteromonadales</taxon>
        <taxon>Pseudoalteromonadaceae</taxon>
        <taxon>Psychrosphaera</taxon>
    </lineage>
</organism>
<dbReference type="PANTHER" id="PTHR43228:SF1">
    <property type="entry name" value="TWO-COMPONENT RESPONSE REGULATOR ARR22"/>
    <property type="match status" value="1"/>
</dbReference>
<gene>
    <name evidence="4" type="ORF">GNP35_06570</name>
</gene>
<dbReference type="InterPro" id="IPR011990">
    <property type="entry name" value="TPR-like_helical_dom_sf"/>
</dbReference>
<keyword evidence="2" id="KW-0802">TPR repeat</keyword>
<dbReference type="OrthoDB" id="7298659at2"/>
<dbReference type="SMART" id="SM00028">
    <property type="entry name" value="TPR"/>
    <property type="match status" value="2"/>
</dbReference>
<comment type="caution">
    <text evidence="4">The sequence shown here is derived from an EMBL/GenBank/DDBJ whole genome shotgun (WGS) entry which is preliminary data.</text>
</comment>
<dbReference type="InterPro" id="IPR019734">
    <property type="entry name" value="TPR_rpt"/>
</dbReference>
<dbReference type="Gene3D" id="1.25.40.10">
    <property type="entry name" value="Tetratricopeptide repeat domain"/>
    <property type="match status" value="2"/>
</dbReference>
<dbReference type="InterPro" id="IPR052048">
    <property type="entry name" value="ST_Response_Regulator"/>
</dbReference>
<dbReference type="Pfam" id="PF00072">
    <property type="entry name" value="Response_reg"/>
    <property type="match status" value="1"/>
</dbReference>
<dbReference type="SMART" id="SM00448">
    <property type="entry name" value="REC"/>
    <property type="match status" value="1"/>
</dbReference>
<dbReference type="AlphaFoldDB" id="A0A6N8FAZ5"/>
<evidence type="ECO:0000313" key="4">
    <source>
        <dbReference type="EMBL" id="MUH72170.1"/>
    </source>
</evidence>